<dbReference type="AlphaFoldDB" id="A0A4Y2MAC9"/>
<organism evidence="1 2">
    <name type="scientific">Araneus ventricosus</name>
    <name type="common">Orbweaver spider</name>
    <name type="synonym">Epeira ventricosa</name>
    <dbReference type="NCBI Taxonomy" id="182803"/>
    <lineage>
        <taxon>Eukaryota</taxon>
        <taxon>Metazoa</taxon>
        <taxon>Ecdysozoa</taxon>
        <taxon>Arthropoda</taxon>
        <taxon>Chelicerata</taxon>
        <taxon>Arachnida</taxon>
        <taxon>Araneae</taxon>
        <taxon>Araneomorphae</taxon>
        <taxon>Entelegynae</taxon>
        <taxon>Araneoidea</taxon>
        <taxon>Araneidae</taxon>
        <taxon>Araneus</taxon>
    </lineage>
</organism>
<protein>
    <submittedName>
        <fullName evidence="1">Uncharacterized protein</fullName>
    </submittedName>
</protein>
<name>A0A4Y2MAC9_ARAVE</name>
<dbReference type="EMBL" id="BGPR01007013">
    <property type="protein sequence ID" value="GBN23599.1"/>
    <property type="molecule type" value="Genomic_DNA"/>
</dbReference>
<evidence type="ECO:0000313" key="1">
    <source>
        <dbReference type="EMBL" id="GBN23599.1"/>
    </source>
</evidence>
<comment type="caution">
    <text evidence="1">The sequence shown here is derived from an EMBL/GenBank/DDBJ whole genome shotgun (WGS) entry which is preliminary data.</text>
</comment>
<reference evidence="1 2" key="1">
    <citation type="journal article" date="2019" name="Sci. Rep.">
        <title>Orb-weaving spider Araneus ventricosus genome elucidates the spidroin gene catalogue.</title>
        <authorList>
            <person name="Kono N."/>
            <person name="Nakamura H."/>
            <person name="Ohtoshi R."/>
            <person name="Moran D.A.P."/>
            <person name="Shinohara A."/>
            <person name="Yoshida Y."/>
            <person name="Fujiwara M."/>
            <person name="Mori M."/>
            <person name="Tomita M."/>
            <person name="Arakawa K."/>
        </authorList>
    </citation>
    <scope>NUCLEOTIDE SEQUENCE [LARGE SCALE GENOMIC DNA]</scope>
</reference>
<accession>A0A4Y2MAC9</accession>
<sequence length="138" mass="15661">MLCPLHLPMKSVLLMDIQRDVQASPFPFFNISRNESCQSVQKGNVESSNGCDSGLLLELEVERWNSKYDLGCRGCCCSVCFCKSKQEWSLDGVKFPFDSNWWIKAPDFSSISKHSFYYSLVQHSSEFKGKSPVFPGNL</sequence>
<keyword evidence="2" id="KW-1185">Reference proteome</keyword>
<proteinExistence type="predicted"/>
<evidence type="ECO:0000313" key="2">
    <source>
        <dbReference type="Proteomes" id="UP000499080"/>
    </source>
</evidence>
<gene>
    <name evidence="1" type="ORF">AVEN_114173_1</name>
</gene>
<dbReference type="Proteomes" id="UP000499080">
    <property type="component" value="Unassembled WGS sequence"/>
</dbReference>